<dbReference type="InterPro" id="IPR040183">
    <property type="entry name" value="THUMPD1-like"/>
</dbReference>
<dbReference type="PANTHER" id="PTHR13452:SF10">
    <property type="entry name" value="THUMP DOMAIN-CONTAINING PROTEIN 1"/>
    <property type="match status" value="1"/>
</dbReference>
<sequence>MAEDKRRRSKYMAYGSKRKRGGASIPIGRQGFLITCDGGRERQCSRESINLLERYFEDLGGVISVAEDENAEGEQAAAKSSDASEKNFDELLKEEIVELRDKKNDDWKIQARFVSSETGCNGVVFIEMVKASIGPVELAESIVRMVASTKKSRTRFCMKLLPMEVTCYASAEEVKIAAQPLILKHFPAEAAEGTKFAVVYEARANTGLDRMTLIDAVAQLVPKPHAVDLKAPQKTIIVQVAKTTCGIGVLSGYKELAKYNLRQLVLPPEDEEEKQTKEEEEEEPEVSEEEAEEEKQ</sequence>
<dbReference type="PANTHER" id="PTHR13452">
    <property type="entry name" value="THUMP DOMAIN CONTAINING PROTEIN 1-RELATED"/>
    <property type="match status" value="1"/>
</dbReference>
<dbReference type="eggNOG" id="KOG3943">
    <property type="taxonomic scope" value="Eukaryota"/>
</dbReference>
<accession>D8SZW0</accession>
<dbReference type="OMA" id="MNEKACV"/>
<dbReference type="InterPro" id="IPR004114">
    <property type="entry name" value="THUMP_dom"/>
</dbReference>
<dbReference type="Gramene" id="EFJ10149">
    <property type="protein sequence ID" value="EFJ10149"/>
    <property type="gene ID" value="SELMODRAFT_427525"/>
</dbReference>
<dbReference type="Proteomes" id="UP000001514">
    <property type="component" value="Unassembled WGS sequence"/>
</dbReference>
<dbReference type="InParanoid" id="D8SZW0"/>
<dbReference type="HOGENOM" id="CLU_039352_1_0_1"/>
<reference evidence="4 5" key="1">
    <citation type="journal article" date="2011" name="Science">
        <title>The Selaginella genome identifies genetic changes associated with the evolution of vascular plants.</title>
        <authorList>
            <person name="Banks J.A."/>
            <person name="Nishiyama T."/>
            <person name="Hasebe M."/>
            <person name="Bowman J.L."/>
            <person name="Gribskov M."/>
            <person name="dePamphilis C."/>
            <person name="Albert V.A."/>
            <person name="Aono N."/>
            <person name="Aoyama T."/>
            <person name="Ambrose B.A."/>
            <person name="Ashton N.W."/>
            <person name="Axtell M.J."/>
            <person name="Barker E."/>
            <person name="Barker M.S."/>
            <person name="Bennetzen J.L."/>
            <person name="Bonawitz N.D."/>
            <person name="Chapple C."/>
            <person name="Cheng C."/>
            <person name="Correa L.G."/>
            <person name="Dacre M."/>
            <person name="DeBarry J."/>
            <person name="Dreyer I."/>
            <person name="Elias M."/>
            <person name="Engstrom E.M."/>
            <person name="Estelle M."/>
            <person name="Feng L."/>
            <person name="Finet C."/>
            <person name="Floyd S.K."/>
            <person name="Frommer W.B."/>
            <person name="Fujita T."/>
            <person name="Gramzow L."/>
            <person name="Gutensohn M."/>
            <person name="Harholt J."/>
            <person name="Hattori M."/>
            <person name="Heyl A."/>
            <person name="Hirai T."/>
            <person name="Hiwatashi Y."/>
            <person name="Ishikawa M."/>
            <person name="Iwata M."/>
            <person name="Karol K.G."/>
            <person name="Koehler B."/>
            <person name="Kolukisaoglu U."/>
            <person name="Kubo M."/>
            <person name="Kurata T."/>
            <person name="Lalonde S."/>
            <person name="Li K."/>
            <person name="Li Y."/>
            <person name="Litt A."/>
            <person name="Lyons E."/>
            <person name="Manning G."/>
            <person name="Maruyama T."/>
            <person name="Michael T.P."/>
            <person name="Mikami K."/>
            <person name="Miyazaki S."/>
            <person name="Morinaga S."/>
            <person name="Murata T."/>
            <person name="Mueller-Roeber B."/>
            <person name="Nelson D.R."/>
            <person name="Obara M."/>
            <person name="Oguri Y."/>
            <person name="Olmstead R.G."/>
            <person name="Onodera N."/>
            <person name="Petersen B.L."/>
            <person name="Pils B."/>
            <person name="Prigge M."/>
            <person name="Rensing S.A."/>
            <person name="Riano-Pachon D.M."/>
            <person name="Roberts A.W."/>
            <person name="Sato Y."/>
            <person name="Scheller H.V."/>
            <person name="Schulz B."/>
            <person name="Schulz C."/>
            <person name="Shakirov E.V."/>
            <person name="Shibagaki N."/>
            <person name="Shinohara N."/>
            <person name="Shippen D.E."/>
            <person name="Soerensen I."/>
            <person name="Sotooka R."/>
            <person name="Sugimoto N."/>
            <person name="Sugita M."/>
            <person name="Sumikawa N."/>
            <person name="Tanurdzic M."/>
            <person name="Theissen G."/>
            <person name="Ulvskov P."/>
            <person name="Wakazuki S."/>
            <person name="Weng J.K."/>
            <person name="Willats W.W."/>
            <person name="Wipf D."/>
            <person name="Wolf P.G."/>
            <person name="Yang L."/>
            <person name="Zimmer A.D."/>
            <person name="Zhu Q."/>
            <person name="Mitros T."/>
            <person name="Hellsten U."/>
            <person name="Loque D."/>
            <person name="Otillar R."/>
            <person name="Salamov A."/>
            <person name="Schmutz J."/>
            <person name="Shapiro H."/>
            <person name="Lindquist E."/>
            <person name="Lucas S."/>
            <person name="Rokhsar D."/>
            <person name="Grigoriev I.V."/>
        </authorList>
    </citation>
    <scope>NUCLEOTIDE SEQUENCE [LARGE SCALE GENOMIC DNA]</scope>
</reference>
<dbReference type="FunFam" id="3.30.2300.10:FF:000001">
    <property type="entry name" value="THUMP domain-containing protein 1"/>
    <property type="match status" value="1"/>
</dbReference>
<dbReference type="FunCoup" id="D8SZW0">
    <property type="interactions" value="1975"/>
</dbReference>
<name>D8SZW0_SELML</name>
<feature type="region of interest" description="Disordered" evidence="2">
    <location>
        <begin position="264"/>
        <end position="296"/>
    </location>
</feature>
<dbReference type="EMBL" id="GL377656">
    <property type="protein sequence ID" value="EFJ10149.1"/>
    <property type="molecule type" value="Genomic_DNA"/>
</dbReference>
<feature type="domain" description="THUMP" evidence="3">
    <location>
        <begin position="145"/>
        <end position="251"/>
    </location>
</feature>
<dbReference type="Gene3D" id="3.30.2300.10">
    <property type="entry name" value="THUMP superfamily"/>
    <property type="match status" value="1"/>
</dbReference>
<evidence type="ECO:0000313" key="5">
    <source>
        <dbReference type="Proteomes" id="UP000001514"/>
    </source>
</evidence>
<evidence type="ECO:0000256" key="2">
    <source>
        <dbReference type="SAM" id="MobiDB-lite"/>
    </source>
</evidence>
<keyword evidence="1" id="KW-0694">RNA-binding</keyword>
<protein>
    <recommendedName>
        <fullName evidence="3">THUMP domain-containing protein</fullName>
    </recommendedName>
</protein>
<dbReference type="CDD" id="cd11717">
    <property type="entry name" value="THUMP_THUMPD1_like"/>
    <property type="match status" value="1"/>
</dbReference>
<proteinExistence type="predicted"/>
<organism evidence="5">
    <name type="scientific">Selaginella moellendorffii</name>
    <name type="common">Spikemoss</name>
    <dbReference type="NCBI Taxonomy" id="88036"/>
    <lineage>
        <taxon>Eukaryota</taxon>
        <taxon>Viridiplantae</taxon>
        <taxon>Streptophyta</taxon>
        <taxon>Embryophyta</taxon>
        <taxon>Tracheophyta</taxon>
        <taxon>Lycopodiopsida</taxon>
        <taxon>Selaginellales</taxon>
        <taxon>Selaginellaceae</taxon>
        <taxon>Selaginella</taxon>
    </lineage>
</organism>
<dbReference type="SUPFAM" id="SSF143437">
    <property type="entry name" value="THUMP domain-like"/>
    <property type="match status" value="1"/>
</dbReference>
<dbReference type="PROSITE" id="PS51165">
    <property type="entry name" value="THUMP"/>
    <property type="match status" value="1"/>
</dbReference>
<evidence type="ECO:0000259" key="3">
    <source>
        <dbReference type="PROSITE" id="PS51165"/>
    </source>
</evidence>
<evidence type="ECO:0000256" key="1">
    <source>
        <dbReference type="PROSITE-ProRule" id="PRU00529"/>
    </source>
</evidence>
<dbReference type="AlphaFoldDB" id="D8SZW0"/>
<dbReference type="STRING" id="88036.D8SZW0"/>
<gene>
    <name evidence="4" type="ORF">SELMODRAFT_427525</name>
</gene>
<dbReference type="SMART" id="SM00981">
    <property type="entry name" value="THUMP"/>
    <property type="match status" value="1"/>
</dbReference>
<keyword evidence="5" id="KW-1185">Reference proteome</keyword>
<dbReference type="GO" id="GO:0006400">
    <property type="term" value="P:tRNA modification"/>
    <property type="evidence" value="ECO:0000318"/>
    <property type="project" value="GO_Central"/>
</dbReference>
<dbReference type="GO" id="GO:0003723">
    <property type="term" value="F:RNA binding"/>
    <property type="evidence" value="ECO:0000318"/>
    <property type="project" value="GO_Central"/>
</dbReference>
<dbReference type="KEGG" id="smo:SELMODRAFT_427525"/>
<evidence type="ECO:0000313" key="4">
    <source>
        <dbReference type="EMBL" id="EFJ10149.1"/>
    </source>
</evidence>
<dbReference type="Pfam" id="PF02926">
    <property type="entry name" value="THUMP"/>
    <property type="match status" value="1"/>
</dbReference>
<feature type="compositionally biased region" description="Acidic residues" evidence="2">
    <location>
        <begin position="268"/>
        <end position="296"/>
    </location>
</feature>